<evidence type="ECO:0000259" key="12">
    <source>
        <dbReference type="SMART" id="SM01016"/>
    </source>
</evidence>
<comment type="catalytic activity">
    <reaction evidence="8 9">
        <text>tRNA(Arg) + L-arginine + ATP = L-arginyl-tRNA(Arg) + AMP + diphosphate</text>
        <dbReference type="Rhea" id="RHEA:20301"/>
        <dbReference type="Rhea" id="RHEA-COMP:9658"/>
        <dbReference type="Rhea" id="RHEA-COMP:9673"/>
        <dbReference type="ChEBI" id="CHEBI:30616"/>
        <dbReference type="ChEBI" id="CHEBI:32682"/>
        <dbReference type="ChEBI" id="CHEBI:33019"/>
        <dbReference type="ChEBI" id="CHEBI:78442"/>
        <dbReference type="ChEBI" id="CHEBI:78513"/>
        <dbReference type="ChEBI" id="CHEBI:456215"/>
        <dbReference type="EC" id="6.1.1.19"/>
    </reaction>
</comment>
<evidence type="ECO:0000256" key="8">
    <source>
        <dbReference type="ARBA" id="ARBA00049339"/>
    </source>
</evidence>
<dbReference type="InterPro" id="IPR035684">
    <property type="entry name" value="ArgRS_core"/>
</dbReference>
<feature type="short sequence motif" description="'HIGH' region" evidence="9">
    <location>
        <begin position="149"/>
        <end position="159"/>
    </location>
</feature>
<comment type="similarity">
    <text evidence="1 9 10">Belongs to the class-I aminoacyl-tRNA synthetase family.</text>
</comment>
<dbReference type="InterPro" id="IPR001278">
    <property type="entry name" value="Arg-tRNA-ligase"/>
</dbReference>
<dbReference type="SUPFAM" id="SSF52374">
    <property type="entry name" value="Nucleotidylyl transferase"/>
    <property type="match status" value="1"/>
</dbReference>
<dbReference type="SUPFAM" id="SSF55190">
    <property type="entry name" value="Arginyl-tRNA synthetase (ArgRS), N-terminal 'additional' domain"/>
    <property type="match status" value="1"/>
</dbReference>
<dbReference type="Pfam" id="PF05746">
    <property type="entry name" value="DALR_1"/>
    <property type="match status" value="1"/>
</dbReference>
<dbReference type="SMART" id="SM01016">
    <property type="entry name" value="Arg_tRNA_synt_N"/>
    <property type="match status" value="1"/>
</dbReference>
<protein>
    <recommendedName>
        <fullName evidence="9">Arginine--tRNA ligase</fullName>
        <ecNumber evidence="9">6.1.1.19</ecNumber>
    </recommendedName>
    <alternativeName>
        <fullName evidence="9">Arginyl-tRNA synthetase</fullName>
        <shortName evidence="9">ArgRS</shortName>
    </alternativeName>
</protein>
<feature type="domain" description="Arginyl tRNA synthetase N-terminal" evidence="12">
    <location>
        <begin position="31"/>
        <end position="113"/>
    </location>
</feature>
<sequence>MLARGPEILGAYRRSGKEFQVSPAGVVPLLGSVAAAVSEAIGRVRPDLAGADPIVRRSDRADFQSNAALPLAKKSGAKPAELAESLVWDLDAAGLEVVESVTLSGPGFLNIVVTDAAIWSQVSARLADDRLGVAADAAGQRVVIDYSGPNVAKEMHVGHLRTTIIGDSLARVLDFLGADVIRANHLGDWGTQFGMLIQYIDEHPETPWHQDELTDRQASAVSALDMLYKAARTRFDADQEFADRARRRVVALQTGDESTVARWKEIVAESEKAFAAIYDRLGVLLTSGDYVGESFYNPMLADTVTELLDKTVAIDSDGAIVVASQDVTGPDDTPAVLMVRKSDGGYGYDSTDLATIRYRITSLHADRLLYVTDSRQALHFQLVFEAARRAGWLTDAVTVDHVAYGTVLGPDGKPFKTRAGGTVRLMDLLDDAVTAARTVVTEKNPDLPAAELDAIAEQAGIGAVKYADLSTSRIKDYTFDPARMTAFTGNTGVYLQYAHARICSILRKAEDLDGISVDPSITLGPAERELGLTLDGYGTVIDEVATTLEPHRLAGYLYELARAFTAFYDTCPVLTAPEPVRGNRLALSQLTARTLGHGLGLLGIAAPERL</sequence>
<keyword evidence="4 9" id="KW-0547">Nucleotide-binding</keyword>
<name>A0ABW7TWR4_9NOCA</name>
<dbReference type="CDD" id="cd00671">
    <property type="entry name" value="ArgRS_core"/>
    <property type="match status" value="1"/>
</dbReference>
<dbReference type="GO" id="GO:0004814">
    <property type="term" value="F:arginine-tRNA ligase activity"/>
    <property type="evidence" value="ECO:0007669"/>
    <property type="project" value="UniProtKB-EC"/>
</dbReference>
<dbReference type="InterPro" id="IPR036695">
    <property type="entry name" value="Arg-tRNA-synth_N_sf"/>
</dbReference>
<keyword evidence="2 9" id="KW-0963">Cytoplasm</keyword>
<dbReference type="PANTHER" id="PTHR11956">
    <property type="entry name" value="ARGINYL-TRNA SYNTHETASE"/>
    <property type="match status" value="1"/>
</dbReference>
<dbReference type="SMART" id="SM00836">
    <property type="entry name" value="DALR_1"/>
    <property type="match status" value="1"/>
</dbReference>
<evidence type="ECO:0000256" key="3">
    <source>
        <dbReference type="ARBA" id="ARBA00022598"/>
    </source>
</evidence>
<organism evidence="13 14">
    <name type="scientific">Nocardia carnea</name>
    <dbReference type="NCBI Taxonomy" id="37328"/>
    <lineage>
        <taxon>Bacteria</taxon>
        <taxon>Bacillati</taxon>
        <taxon>Actinomycetota</taxon>
        <taxon>Actinomycetes</taxon>
        <taxon>Mycobacteriales</taxon>
        <taxon>Nocardiaceae</taxon>
        <taxon>Nocardia</taxon>
    </lineage>
</organism>
<dbReference type="InterPro" id="IPR009080">
    <property type="entry name" value="tRNAsynth_Ia_anticodon-bd"/>
</dbReference>
<comment type="subunit">
    <text evidence="9">Monomer.</text>
</comment>
<keyword evidence="6 9" id="KW-0648">Protein biosynthesis</keyword>
<dbReference type="Pfam" id="PF00750">
    <property type="entry name" value="tRNA-synt_1d"/>
    <property type="match status" value="1"/>
</dbReference>
<dbReference type="InterPro" id="IPR014729">
    <property type="entry name" value="Rossmann-like_a/b/a_fold"/>
</dbReference>
<evidence type="ECO:0000256" key="5">
    <source>
        <dbReference type="ARBA" id="ARBA00022840"/>
    </source>
</evidence>
<dbReference type="RefSeq" id="WP_081595919.1">
    <property type="nucleotide sequence ID" value="NZ_JBIRUQ010000018.1"/>
</dbReference>
<dbReference type="Gene3D" id="1.10.730.10">
    <property type="entry name" value="Isoleucyl-tRNA Synthetase, Domain 1"/>
    <property type="match status" value="1"/>
</dbReference>
<evidence type="ECO:0000256" key="10">
    <source>
        <dbReference type="RuleBase" id="RU363038"/>
    </source>
</evidence>
<comment type="caution">
    <text evidence="13">The sequence shown here is derived from an EMBL/GenBank/DDBJ whole genome shotgun (WGS) entry which is preliminary data.</text>
</comment>
<dbReference type="PROSITE" id="PS00178">
    <property type="entry name" value="AA_TRNA_LIGASE_I"/>
    <property type="match status" value="1"/>
</dbReference>
<dbReference type="InterPro" id="IPR001412">
    <property type="entry name" value="aa-tRNA-synth_I_CS"/>
</dbReference>
<gene>
    <name evidence="9 13" type="primary">argS</name>
    <name evidence="13" type="ORF">ACH4WX_32545</name>
</gene>
<dbReference type="NCBIfam" id="TIGR00456">
    <property type="entry name" value="argS"/>
    <property type="match status" value="1"/>
</dbReference>
<dbReference type="InterPro" id="IPR008909">
    <property type="entry name" value="DALR_anticod-bd"/>
</dbReference>
<keyword evidence="7 9" id="KW-0030">Aminoacyl-tRNA synthetase</keyword>
<comment type="subcellular location">
    <subcellularLocation>
        <location evidence="9">Cytoplasm</location>
    </subcellularLocation>
</comment>
<dbReference type="Gene3D" id="3.30.1360.70">
    <property type="entry name" value="Arginyl tRNA synthetase N-terminal domain"/>
    <property type="match status" value="1"/>
</dbReference>
<evidence type="ECO:0000256" key="1">
    <source>
        <dbReference type="ARBA" id="ARBA00005594"/>
    </source>
</evidence>
<keyword evidence="3 9" id="KW-0436">Ligase</keyword>
<dbReference type="HAMAP" id="MF_00123">
    <property type="entry name" value="Arg_tRNA_synth"/>
    <property type="match status" value="1"/>
</dbReference>
<evidence type="ECO:0000313" key="13">
    <source>
        <dbReference type="EMBL" id="MFI1465462.1"/>
    </source>
</evidence>
<dbReference type="EMBL" id="JBIRUQ010000018">
    <property type="protein sequence ID" value="MFI1465462.1"/>
    <property type="molecule type" value="Genomic_DNA"/>
</dbReference>
<evidence type="ECO:0000256" key="6">
    <source>
        <dbReference type="ARBA" id="ARBA00022917"/>
    </source>
</evidence>
<evidence type="ECO:0000313" key="14">
    <source>
        <dbReference type="Proteomes" id="UP001611263"/>
    </source>
</evidence>
<dbReference type="PRINTS" id="PR01038">
    <property type="entry name" value="TRNASYNTHARG"/>
</dbReference>
<accession>A0ABW7TWR4</accession>
<evidence type="ECO:0000256" key="2">
    <source>
        <dbReference type="ARBA" id="ARBA00022490"/>
    </source>
</evidence>
<proteinExistence type="inferred from homology"/>
<dbReference type="Proteomes" id="UP001611263">
    <property type="component" value="Unassembled WGS sequence"/>
</dbReference>
<evidence type="ECO:0000259" key="11">
    <source>
        <dbReference type="SMART" id="SM00836"/>
    </source>
</evidence>
<dbReference type="InterPro" id="IPR005148">
    <property type="entry name" value="Arg-tRNA-synth_N"/>
</dbReference>
<dbReference type="EC" id="6.1.1.19" evidence="9"/>
<dbReference type="PANTHER" id="PTHR11956:SF5">
    <property type="entry name" value="ARGININE--TRNA LIGASE, CYTOPLASMIC"/>
    <property type="match status" value="1"/>
</dbReference>
<dbReference type="GeneID" id="93508305"/>
<evidence type="ECO:0000256" key="4">
    <source>
        <dbReference type="ARBA" id="ARBA00022741"/>
    </source>
</evidence>
<feature type="domain" description="DALR anticodon binding" evidence="11">
    <location>
        <begin position="495"/>
        <end position="610"/>
    </location>
</feature>
<dbReference type="Pfam" id="PF03485">
    <property type="entry name" value="Arg_tRNA_synt_N"/>
    <property type="match status" value="1"/>
</dbReference>
<dbReference type="SUPFAM" id="SSF47323">
    <property type="entry name" value="Anticodon-binding domain of a subclass of class I aminoacyl-tRNA synthetases"/>
    <property type="match status" value="1"/>
</dbReference>
<evidence type="ECO:0000256" key="9">
    <source>
        <dbReference type="HAMAP-Rule" id="MF_00123"/>
    </source>
</evidence>
<dbReference type="Gene3D" id="3.40.50.620">
    <property type="entry name" value="HUPs"/>
    <property type="match status" value="1"/>
</dbReference>
<reference evidence="13 14" key="1">
    <citation type="submission" date="2024-10" db="EMBL/GenBank/DDBJ databases">
        <title>The Natural Products Discovery Center: Release of the First 8490 Sequenced Strains for Exploring Actinobacteria Biosynthetic Diversity.</title>
        <authorList>
            <person name="Kalkreuter E."/>
            <person name="Kautsar S.A."/>
            <person name="Yang D."/>
            <person name="Bader C.D."/>
            <person name="Teijaro C.N."/>
            <person name="Fluegel L."/>
            <person name="Davis C.M."/>
            <person name="Simpson J.R."/>
            <person name="Lauterbach L."/>
            <person name="Steele A.D."/>
            <person name="Gui C."/>
            <person name="Meng S."/>
            <person name="Li G."/>
            <person name="Viehrig K."/>
            <person name="Ye F."/>
            <person name="Su P."/>
            <person name="Kiefer A.F."/>
            <person name="Nichols A."/>
            <person name="Cepeda A.J."/>
            <person name="Yan W."/>
            <person name="Fan B."/>
            <person name="Jiang Y."/>
            <person name="Adhikari A."/>
            <person name="Zheng C.-J."/>
            <person name="Schuster L."/>
            <person name="Cowan T.M."/>
            <person name="Smanski M.J."/>
            <person name="Chevrette M.G."/>
            <person name="De Carvalho L.P.S."/>
            <person name="Shen B."/>
        </authorList>
    </citation>
    <scope>NUCLEOTIDE SEQUENCE [LARGE SCALE GENOMIC DNA]</scope>
    <source>
        <strain evidence="13 14">NPDC020568</strain>
    </source>
</reference>
<keyword evidence="14" id="KW-1185">Reference proteome</keyword>
<dbReference type="CDD" id="cd07956">
    <property type="entry name" value="Anticodon_Ia_Arg"/>
    <property type="match status" value="1"/>
</dbReference>
<evidence type="ECO:0000256" key="7">
    <source>
        <dbReference type="ARBA" id="ARBA00023146"/>
    </source>
</evidence>
<keyword evidence="5 9" id="KW-0067">ATP-binding</keyword>